<accession>A0A0K0X4K4</accession>
<name>A0A0K0X4K4_MYCGD</name>
<dbReference type="EMBL" id="CP012150">
    <property type="protein sequence ID" value="AKS32307.1"/>
    <property type="molecule type" value="Genomic_DNA"/>
</dbReference>
<dbReference type="Proteomes" id="UP000062255">
    <property type="component" value="Chromosome"/>
</dbReference>
<sequence length="396" mass="44113">MSAIRVSTRAANARVLCLSHRDIAPVISRCGMYEFEDVVGAIDAVDIVAPADAPDPAEADGSVHSAVRTFARLGVKAGRRMQVKLEGATGRGGRRRRPADIGGDYELLFVSAQSPLDIYNLGSMQMWRTTARTSICYVDELYARDIPRMGDLLKILRRFDHLFVSVRATVEPLERATGRPCHFLAPSTDALKFCPYPVEPERVIDFYAMGGSPPETHKALLRIAAASDWYYMYDVVTNCRVRSHEQHRSRLAELIKRSRFFLVTPVRWHDSERTGGEQEMGLRYFEGAAGGAVLIGVAPATASFTEYLGWEDSVIPLPLNSGDIAHVIAELEADPGRLDRISKTNVVNSLRRNDHVYRWAQILATAGLEETEAMADRRRQLEDRAASIEHVMSEVL</sequence>
<dbReference type="KEGG" id="mgo:AFA91_10930"/>
<dbReference type="STRING" id="134601.AFA91_10930"/>
<evidence type="ECO:0000313" key="1">
    <source>
        <dbReference type="EMBL" id="AKS32307.1"/>
    </source>
</evidence>
<dbReference type="OrthoDB" id="429264at2"/>
<gene>
    <name evidence="1" type="ORF">AFA91_10930</name>
</gene>
<evidence type="ECO:0008006" key="3">
    <source>
        <dbReference type="Google" id="ProtNLM"/>
    </source>
</evidence>
<protein>
    <recommendedName>
        <fullName evidence="3">Glycosyltransferase family 1 protein</fullName>
    </recommendedName>
</protein>
<evidence type="ECO:0000313" key="2">
    <source>
        <dbReference type="Proteomes" id="UP000062255"/>
    </source>
</evidence>
<proteinExistence type="predicted"/>
<organism evidence="1 2">
    <name type="scientific">Mycolicibacterium goodii</name>
    <name type="common">Mycobacterium goodii</name>
    <dbReference type="NCBI Taxonomy" id="134601"/>
    <lineage>
        <taxon>Bacteria</taxon>
        <taxon>Bacillati</taxon>
        <taxon>Actinomycetota</taxon>
        <taxon>Actinomycetes</taxon>
        <taxon>Mycobacteriales</taxon>
        <taxon>Mycobacteriaceae</taxon>
        <taxon>Mycolicibacterium</taxon>
    </lineage>
</organism>
<dbReference type="PATRIC" id="fig|134601.6.peg.2278"/>
<dbReference type="AlphaFoldDB" id="A0A0K0X4K4"/>
<reference evidence="1 2" key="1">
    <citation type="submission" date="2015-07" db="EMBL/GenBank/DDBJ databases">
        <title>Complete genome sequence of Mycobacterium goodii X7B, a facultative thermophilic biodesulfurizing bacterium.</title>
        <authorList>
            <person name="Yu B."/>
            <person name="Li F."/>
            <person name="Xu P."/>
        </authorList>
    </citation>
    <scope>NUCLEOTIDE SEQUENCE [LARGE SCALE GENOMIC DNA]</scope>
    <source>
        <strain evidence="1 2">X7B</strain>
    </source>
</reference>